<keyword evidence="3" id="KW-1185">Reference proteome</keyword>
<dbReference type="EMBL" id="AMYB01000001">
    <property type="protein sequence ID" value="OAD07348.1"/>
    <property type="molecule type" value="Genomic_DNA"/>
</dbReference>
<feature type="region of interest" description="Disordered" evidence="1">
    <location>
        <begin position="104"/>
        <end position="175"/>
    </location>
</feature>
<evidence type="ECO:0000313" key="2">
    <source>
        <dbReference type="EMBL" id="OAD07348.1"/>
    </source>
</evidence>
<feature type="compositionally biased region" description="Basic and acidic residues" evidence="1">
    <location>
        <begin position="382"/>
        <end position="393"/>
    </location>
</feature>
<evidence type="ECO:0000313" key="3">
    <source>
        <dbReference type="Proteomes" id="UP000077051"/>
    </source>
</evidence>
<proteinExistence type="predicted"/>
<name>A0A168P8T2_MUCCL</name>
<dbReference type="OrthoDB" id="2285653at2759"/>
<organism evidence="2 3">
    <name type="scientific">Mucor lusitanicus CBS 277.49</name>
    <dbReference type="NCBI Taxonomy" id="747725"/>
    <lineage>
        <taxon>Eukaryota</taxon>
        <taxon>Fungi</taxon>
        <taxon>Fungi incertae sedis</taxon>
        <taxon>Mucoromycota</taxon>
        <taxon>Mucoromycotina</taxon>
        <taxon>Mucoromycetes</taxon>
        <taxon>Mucorales</taxon>
        <taxon>Mucorineae</taxon>
        <taxon>Mucoraceae</taxon>
        <taxon>Mucor</taxon>
    </lineage>
</organism>
<gene>
    <name evidence="2" type="ORF">MUCCIDRAFT_77680</name>
</gene>
<dbReference type="VEuPathDB" id="FungiDB:MUCCIDRAFT_77680"/>
<sequence>MSFPENDKLIDNDLFKFYSQYKLCKIEKSSDLSNSEKAAIIAILKSFQFVDGNTVRFIMNEAFEHSSADSSLLANKKDDTAAHDDPTYSETKSMVNVIDLTLNDKSSLNSNPEPTDDNQAHILSSSSSSSGSSDDDFRASRPAGLDSDNVSLNPRKRKYASLHQQSKGKERAEETDMQGILSNDAFHVMSLQDLLTVVALVGLGNIVRHAEESKRRLQERIKTVNASFDIQAPFPDDISTYGTETFNIKTHFEVKSRLSQSQENLAAYKIGKLIERDRNYFSKSIVNENMKRYHQALSKKLKFYSHSEKQDLLHLSIYCKRVVHLVGKMGLYTLFIPEVLPPYRIKLTTPDNFEKIENYLNQRCTYFKNIAYYDQDGTLKMEDNKNNHAKDVGHSGSSSGSSSTSQFPSN</sequence>
<accession>A0A168P8T2</accession>
<comment type="caution">
    <text evidence="2">The sequence shown here is derived from an EMBL/GenBank/DDBJ whole genome shotgun (WGS) entry which is preliminary data.</text>
</comment>
<protein>
    <submittedName>
        <fullName evidence="2">Uncharacterized protein</fullName>
    </submittedName>
</protein>
<dbReference type="Proteomes" id="UP000077051">
    <property type="component" value="Unassembled WGS sequence"/>
</dbReference>
<feature type="region of interest" description="Disordered" evidence="1">
    <location>
        <begin position="382"/>
        <end position="410"/>
    </location>
</feature>
<evidence type="ECO:0000256" key="1">
    <source>
        <dbReference type="SAM" id="MobiDB-lite"/>
    </source>
</evidence>
<feature type="compositionally biased region" description="Polar residues" evidence="1">
    <location>
        <begin position="104"/>
        <end position="113"/>
    </location>
</feature>
<dbReference type="AlphaFoldDB" id="A0A168P8T2"/>
<reference evidence="2 3" key="1">
    <citation type="submission" date="2015-06" db="EMBL/GenBank/DDBJ databases">
        <title>Expansion of signal transduction pathways in fungi by whole-genome duplication.</title>
        <authorList>
            <consortium name="DOE Joint Genome Institute"/>
            <person name="Corrochano L.M."/>
            <person name="Kuo A."/>
            <person name="Marcet-Houben M."/>
            <person name="Polaino S."/>
            <person name="Salamov A."/>
            <person name="Villalobos J.M."/>
            <person name="Alvarez M.I."/>
            <person name="Avalos J."/>
            <person name="Benito E.P."/>
            <person name="Benoit I."/>
            <person name="Burger G."/>
            <person name="Camino L.P."/>
            <person name="Canovas D."/>
            <person name="Cerda-Olmedo E."/>
            <person name="Cheng J.-F."/>
            <person name="Dominguez A."/>
            <person name="Elias M."/>
            <person name="Eslava A.P."/>
            <person name="Glaser F."/>
            <person name="Grimwood J."/>
            <person name="Gutierrez G."/>
            <person name="Heitman J."/>
            <person name="Henrissat B."/>
            <person name="Iturriaga E.A."/>
            <person name="Lang B.F."/>
            <person name="Lavin J.L."/>
            <person name="Lee S."/>
            <person name="Li W."/>
            <person name="Lindquist E."/>
            <person name="Lopez-Garcia S."/>
            <person name="Luque E.M."/>
            <person name="Marcos A.T."/>
            <person name="Martin J."/>
            <person name="Mccluskey K."/>
            <person name="Medina H.R."/>
            <person name="Miralles-Duran A."/>
            <person name="Miyazaki A."/>
            <person name="Munoz-Torres E."/>
            <person name="Oguiza J.A."/>
            <person name="Ohm R."/>
            <person name="Olmedo M."/>
            <person name="Orejas M."/>
            <person name="Ortiz-Castellanos L."/>
            <person name="Pisabarro A.G."/>
            <person name="Rodriguez-Romero J."/>
            <person name="Ruiz-Herrera J."/>
            <person name="Ruiz-Vazquez R."/>
            <person name="Sanz C."/>
            <person name="Schackwitz W."/>
            <person name="Schmutz J."/>
            <person name="Shahriari M."/>
            <person name="Shelest E."/>
            <person name="Silva-Franco F."/>
            <person name="Soanes D."/>
            <person name="Syed K."/>
            <person name="Tagua V.G."/>
            <person name="Talbot N.J."/>
            <person name="Thon M."/>
            <person name="De Vries R.P."/>
            <person name="Wiebenga A."/>
            <person name="Yadav J.S."/>
            <person name="Braun E.L."/>
            <person name="Baker S."/>
            <person name="Garre V."/>
            <person name="Horwitz B."/>
            <person name="Torres-Martinez S."/>
            <person name="Idnurm A."/>
            <person name="Herrera-Estrella A."/>
            <person name="Gabaldon T."/>
            <person name="Grigoriev I.V."/>
        </authorList>
    </citation>
    <scope>NUCLEOTIDE SEQUENCE [LARGE SCALE GENOMIC DNA]</scope>
    <source>
        <strain evidence="2 3">CBS 277.49</strain>
    </source>
</reference>
<feature type="compositionally biased region" description="Low complexity" evidence="1">
    <location>
        <begin position="395"/>
        <end position="410"/>
    </location>
</feature>